<dbReference type="PANTHER" id="PTHR31170:SF25">
    <property type="entry name" value="BNAA09G04570D PROTEIN"/>
    <property type="match status" value="1"/>
</dbReference>
<sequence>MELYEVVCKAEDDLRINPPDKTYKRKANDKENDEHVTRRTEAFFYELVTKKRTTFPKYYYFQNPRGALTMPVLRIEEYTEPVLWNLVAYEQSFPDVGHPSGHQYIADMIQGLCQEVVLKEFSYGQSWRKMNEYCNSGLGLIRPYFTGTWSFIASVSALILFLLTAIQTYCSIRSL</sequence>
<keyword evidence="1" id="KW-0472">Membrane</keyword>
<dbReference type="InterPro" id="IPR004158">
    <property type="entry name" value="DUF247_pln"/>
</dbReference>
<dbReference type="AlphaFoldDB" id="A0A6L2JJ83"/>
<protein>
    <submittedName>
        <fullName evidence="2">Uncharacterized protein</fullName>
    </submittedName>
</protein>
<dbReference type="PANTHER" id="PTHR31170">
    <property type="entry name" value="BNAC04G53230D PROTEIN"/>
    <property type="match status" value="1"/>
</dbReference>
<evidence type="ECO:0000256" key="1">
    <source>
        <dbReference type="SAM" id="Phobius"/>
    </source>
</evidence>
<proteinExistence type="predicted"/>
<keyword evidence="1" id="KW-0812">Transmembrane</keyword>
<reference evidence="2" key="1">
    <citation type="journal article" date="2019" name="Sci. Rep.">
        <title>Draft genome of Tanacetum cinerariifolium, the natural source of mosquito coil.</title>
        <authorList>
            <person name="Yamashiro T."/>
            <person name="Shiraishi A."/>
            <person name="Satake H."/>
            <person name="Nakayama K."/>
        </authorList>
    </citation>
    <scope>NUCLEOTIDE SEQUENCE</scope>
</reference>
<comment type="caution">
    <text evidence="2">The sequence shown here is derived from an EMBL/GenBank/DDBJ whole genome shotgun (WGS) entry which is preliminary data.</text>
</comment>
<evidence type="ECO:0000313" key="2">
    <source>
        <dbReference type="EMBL" id="GEU37111.1"/>
    </source>
</evidence>
<name>A0A6L2JJ83_TANCI</name>
<organism evidence="2">
    <name type="scientific">Tanacetum cinerariifolium</name>
    <name type="common">Dalmatian daisy</name>
    <name type="synonym">Chrysanthemum cinerariifolium</name>
    <dbReference type="NCBI Taxonomy" id="118510"/>
    <lineage>
        <taxon>Eukaryota</taxon>
        <taxon>Viridiplantae</taxon>
        <taxon>Streptophyta</taxon>
        <taxon>Embryophyta</taxon>
        <taxon>Tracheophyta</taxon>
        <taxon>Spermatophyta</taxon>
        <taxon>Magnoliopsida</taxon>
        <taxon>eudicotyledons</taxon>
        <taxon>Gunneridae</taxon>
        <taxon>Pentapetalae</taxon>
        <taxon>asterids</taxon>
        <taxon>campanulids</taxon>
        <taxon>Asterales</taxon>
        <taxon>Asteraceae</taxon>
        <taxon>Asteroideae</taxon>
        <taxon>Anthemideae</taxon>
        <taxon>Anthemidinae</taxon>
        <taxon>Tanacetum</taxon>
    </lineage>
</organism>
<dbReference type="Pfam" id="PF03140">
    <property type="entry name" value="DUF247"/>
    <property type="match status" value="2"/>
</dbReference>
<keyword evidence="1" id="KW-1133">Transmembrane helix</keyword>
<dbReference type="EMBL" id="BKCJ010000887">
    <property type="protein sequence ID" value="GEU37111.1"/>
    <property type="molecule type" value="Genomic_DNA"/>
</dbReference>
<accession>A0A6L2JJ83</accession>
<gene>
    <name evidence="2" type="ORF">Tci_009089</name>
</gene>
<feature type="transmembrane region" description="Helical" evidence="1">
    <location>
        <begin position="144"/>
        <end position="166"/>
    </location>
</feature>